<sequence>MRKKTRVFVSFDFDNDKKLKDFIIGQSRLADSPFSIEDHSLKEAAPERNWKDKARAAIRRSDIVLVMVGPKTHKAHGVLAEVGMARDEGKPIVQVIGYRNGDYTAVPNAGRLYRWDWANLKKILG</sequence>
<name>A0A1M6KX43_MALRU</name>
<dbReference type="GO" id="GO:0016740">
    <property type="term" value="F:transferase activity"/>
    <property type="evidence" value="ECO:0007669"/>
    <property type="project" value="UniProtKB-KW"/>
</dbReference>
<dbReference type="OrthoDB" id="9809731at2"/>
<protein>
    <submittedName>
        <fullName evidence="2">Nucleoside 2-deoxyribosyltransferase</fullName>
    </submittedName>
</protein>
<dbReference type="InterPro" id="IPR015032">
    <property type="entry name" value="ThsB__TIR-like_domain"/>
</dbReference>
<dbReference type="STRING" id="1122189.SAMN02745165_02829"/>
<dbReference type="Proteomes" id="UP000184171">
    <property type="component" value="Unassembled WGS sequence"/>
</dbReference>
<dbReference type="Pfam" id="PF08937">
    <property type="entry name" value="ThsB_TIR"/>
    <property type="match status" value="1"/>
</dbReference>
<evidence type="ECO:0000313" key="3">
    <source>
        <dbReference type="Proteomes" id="UP000184171"/>
    </source>
</evidence>
<organism evidence="2 3">
    <name type="scientific">Malonomonas rubra DSM 5091</name>
    <dbReference type="NCBI Taxonomy" id="1122189"/>
    <lineage>
        <taxon>Bacteria</taxon>
        <taxon>Pseudomonadati</taxon>
        <taxon>Thermodesulfobacteriota</taxon>
        <taxon>Desulfuromonadia</taxon>
        <taxon>Desulfuromonadales</taxon>
        <taxon>Geopsychrobacteraceae</taxon>
        <taxon>Malonomonas</taxon>
    </lineage>
</organism>
<accession>A0A1M6KX43</accession>
<keyword evidence="3" id="KW-1185">Reference proteome</keyword>
<dbReference type="RefSeq" id="WP_072909386.1">
    <property type="nucleotide sequence ID" value="NZ_FQZT01000011.1"/>
</dbReference>
<feature type="domain" description="Thoeris protein ThsB TIR-like" evidence="1">
    <location>
        <begin position="8"/>
        <end position="95"/>
    </location>
</feature>
<dbReference type="EMBL" id="FQZT01000011">
    <property type="protein sequence ID" value="SHJ63515.1"/>
    <property type="molecule type" value="Genomic_DNA"/>
</dbReference>
<dbReference type="InterPro" id="IPR036490">
    <property type="entry name" value="ThsB_TIR-like_sf"/>
</dbReference>
<dbReference type="Gene3D" id="3.40.50.450">
    <property type="match status" value="1"/>
</dbReference>
<dbReference type="SUPFAM" id="SSF52206">
    <property type="entry name" value="Hypothetical protein MTH538"/>
    <property type="match status" value="1"/>
</dbReference>
<reference evidence="2 3" key="1">
    <citation type="submission" date="2016-11" db="EMBL/GenBank/DDBJ databases">
        <authorList>
            <person name="Jaros S."/>
            <person name="Januszkiewicz K."/>
            <person name="Wedrychowicz H."/>
        </authorList>
    </citation>
    <scope>NUCLEOTIDE SEQUENCE [LARGE SCALE GENOMIC DNA]</scope>
    <source>
        <strain evidence="2 3">DSM 5091</strain>
    </source>
</reference>
<gene>
    <name evidence="2" type="ORF">SAMN02745165_02829</name>
</gene>
<keyword evidence="2" id="KW-0808">Transferase</keyword>
<dbReference type="AlphaFoldDB" id="A0A1M6KX43"/>
<evidence type="ECO:0000313" key="2">
    <source>
        <dbReference type="EMBL" id="SHJ63515.1"/>
    </source>
</evidence>
<proteinExistence type="predicted"/>
<evidence type="ECO:0000259" key="1">
    <source>
        <dbReference type="Pfam" id="PF08937"/>
    </source>
</evidence>